<dbReference type="SUPFAM" id="SSF55608">
    <property type="entry name" value="Homing endonucleases"/>
    <property type="match status" value="2"/>
</dbReference>
<dbReference type="InterPro" id="IPR051289">
    <property type="entry name" value="LAGLIDADG_Endonuclease"/>
</dbReference>
<dbReference type="RefSeq" id="YP_010218709.1">
    <property type="nucleotide sequence ID" value="NC_058917.1"/>
</dbReference>
<keyword evidence="3" id="KW-0540">Nuclease</keyword>
<keyword evidence="3" id="KW-0378">Hydrolase</keyword>
<dbReference type="Pfam" id="PF00961">
    <property type="entry name" value="LAGLIDADG_1"/>
    <property type="match status" value="1"/>
</dbReference>
<organism evidence="3">
    <name type="scientific">Morchella brunnea</name>
    <dbReference type="NCBI Taxonomy" id="1174671"/>
    <lineage>
        <taxon>Eukaryota</taxon>
        <taxon>Fungi</taxon>
        <taxon>Dikarya</taxon>
        <taxon>Ascomycota</taxon>
        <taxon>Pezizomycotina</taxon>
        <taxon>Pezizomycetes</taxon>
        <taxon>Pezizales</taxon>
        <taxon>Morchellaceae</taxon>
        <taxon>Morchella</taxon>
    </lineage>
</organism>
<dbReference type="EMBL" id="MW538937">
    <property type="protein sequence ID" value="UBU98546.1"/>
    <property type="molecule type" value="Genomic_DNA"/>
</dbReference>
<reference evidence="3" key="1">
    <citation type="submission" date="2021-01" db="EMBL/GenBank/DDBJ databases">
        <authorList>
            <person name="Sun H.-H."/>
            <person name="Zhang S."/>
            <person name="Zhang Y.-J."/>
        </authorList>
    </citation>
    <scope>NUCLEOTIDE SEQUENCE</scope>
    <source>
        <strain evidence="3">CMM1</strain>
    </source>
</reference>
<dbReference type="InterPro" id="IPR027434">
    <property type="entry name" value="Homing_endonucl"/>
</dbReference>
<feature type="region of interest" description="Disordered" evidence="1">
    <location>
        <begin position="56"/>
        <end position="75"/>
    </location>
</feature>
<dbReference type="Gene3D" id="3.10.28.10">
    <property type="entry name" value="Homing endonucleases"/>
    <property type="match status" value="2"/>
</dbReference>
<keyword evidence="3" id="KW-0496">Mitochondrion</keyword>
<dbReference type="InterPro" id="IPR004860">
    <property type="entry name" value="LAGLIDADG_dom"/>
</dbReference>
<name>A0A8K1I7Z8_9PEZI</name>
<evidence type="ECO:0000259" key="2">
    <source>
        <dbReference type="Pfam" id="PF00961"/>
    </source>
</evidence>
<evidence type="ECO:0000313" key="3">
    <source>
        <dbReference type="EMBL" id="UBU98546.1"/>
    </source>
</evidence>
<dbReference type="PANTHER" id="PTHR36181">
    <property type="entry name" value="INTRON-ENCODED ENDONUCLEASE AI3-RELATED"/>
    <property type="match status" value="1"/>
</dbReference>
<accession>A0A8K1I7Z8</accession>
<dbReference type="AlphaFoldDB" id="A0A8K1I7Z8"/>
<feature type="domain" description="Homing endonuclease LAGLIDADG" evidence="2">
    <location>
        <begin position="283"/>
        <end position="375"/>
    </location>
</feature>
<dbReference type="PANTHER" id="PTHR36181:SF3">
    <property type="entry name" value="INTRON-ENCODED DNA ENDONUCLEASE AI5 BETA"/>
    <property type="match status" value="1"/>
</dbReference>
<sequence>MDIKITTFINYYIRSGASGVADFITLFIYNTTNFLPACSTIPAACSHFLLASPTPEGARVKEQSSPSQDPHGHNLRSCLRQAEGRVGGSAERCLYFKGPSALHAPISPLTGGVDKGGGGSYNARATIKWISIHAPVHLKPKGDKEFGHYLAGLIDGNGYISPFSITISFNILDASLAYYVKKIIGSGKVSIFKNKKAVLYSLRNKEGIEKVLFLINGKIRSENKLRQINILLSQPRYSLLNSQIGFKLNSSDNLVNHWLAGFSDAALAEGHQSLHADSVCPRGSFQIKVPQSRNDIIPITGVHFAFQISGKESILIDKIAKFLGGFTRGLGRKTEDWHYYSSTSFGSAKKAISYFDKYHLLSSKYVNYLKWRKTYCKYMKKTEFTTYSEILSKHNKHLVENDTDQVGFLHIPFP</sequence>
<evidence type="ECO:0000256" key="1">
    <source>
        <dbReference type="SAM" id="MobiDB-lite"/>
    </source>
</evidence>
<gene>
    <name evidence="3" type="primary">orf414</name>
</gene>
<dbReference type="GO" id="GO:0004519">
    <property type="term" value="F:endonuclease activity"/>
    <property type="evidence" value="ECO:0007669"/>
    <property type="project" value="UniProtKB-KW"/>
</dbReference>
<protein>
    <submittedName>
        <fullName evidence="3">LAGLIDADG endonuclease</fullName>
    </submittedName>
</protein>
<keyword evidence="3" id="KW-0255">Endonuclease</keyword>
<proteinExistence type="predicted"/>
<dbReference type="GO" id="GO:0005739">
    <property type="term" value="C:mitochondrion"/>
    <property type="evidence" value="ECO:0007669"/>
    <property type="project" value="UniProtKB-ARBA"/>
</dbReference>
<dbReference type="GeneID" id="68665206"/>
<geneLocation type="mitochondrion" evidence="3"/>